<evidence type="ECO:0000256" key="7">
    <source>
        <dbReference type="ARBA" id="ARBA00023268"/>
    </source>
</evidence>
<evidence type="ECO:0000313" key="12">
    <source>
        <dbReference type="Proteomes" id="UP001055580"/>
    </source>
</evidence>
<evidence type="ECO:0000256" key="3">
    <source>
        <dbReference type="ARBA" id="ARBA00022679"/>
    </source>
</evidence>
<evidence type="ECO:0000256" key="2">
    <source>
        <dbReference type="ARBA" id="ARBA00022516"/>
    </source>
</evidence>
<keyword evidence="4 8" id="KW-0276">Fatty acid metabolism</keyword>
<dbReference type="SUPFAM" id="SSF53901">
    <property type="entry name" value="Thiolase-like"/>
    <property type="match status" value="1"/>
</dbReference>
<evidence type="ECO:0000256" key="4">
    <source>
        <dbReference type="ARBA" id="ARBA00022832"/>
    </source>
</evidence>
<dbReference type="InterPro" id="IPR013747">
    <property type="entry name" value="ACP_syn_III_C"/>
</dbReference>
<feature type="domain" description="Beta-ketoacyl-[acyl-carrier-protein] synthase III C-terminal" evidence="9">
    <location>
        <begin position="232"/>
        <end position="321"/>
    </location>
</feature>
<evidence type="ECO:0000259" key="10">
    <source>
        <dbReference type="Pfam" id="PF08545"/>
    </source>
</evidence>
<dbReference type="PANTHER" id="PTHR43091">
    <property type="entry name" value="3-OXOACYL-[ACYL-CARRIER-PROTEIN] SYNTHASE"/>
    <property type="match status" value="1"/>
</dbReference>
<sequence length="321" mass="33711">MTVRRSVILGTGSALPTRRVSNAELAQEVDTTDEWIVERTGIRFRHLAGPHETTGTLAIDAAKAALAAAGVHAQDIDLIVLATATPDQTFPSTATKVQAALAIDDCVAFDVAAVCSGFLYAVQVADAMIRAGAHTRALVIGAETFSRILDWEDRTTCVLFGDGAGAIVLAAEEGSDRGILASKLHADGRHNELLYVDGGPSTTGTVGKLRMKGREVFRHAVVNLASVMTESLEIAGLTAADVDWVVPHQANARILDATARKLGLPAEKVVMTVDQHANTSAASVPLALDVAVRDGRIKRGDVVVLEAMGGGFTWGAAVVRY</sequence>
<feature type="region of interest" description="ACP-binding" evidence="8">
    <location>
        <begin position="249"/>
        <end position="253"/>
    </location>
</feature>
<evidence type="ECO:0000259" key="9">
    <source>
        <dbReference type="Pfam" id="PF08541"/>
    </source>
</evidence>
<comment type="pathway">
    <text evidence="8">Lipid metabolism; fatty acid biosynthesis.</text>
</comment>
<name>A0ABY4TU58_9SPHN</name>
<keyword evidence="12" id="KW-1185">Reference proteome</keyword>
<dbReference type="NCBIfam" id="NF006829">
    <property type="entry name" value="PRK09352.1"/>
    <property type="match status" value="1"/>
</dbReference>
<keyword evidence="6 8" id="KW-0275">Fatty acid biosynthesis</keyword>
<dbReference type="PANTHER" id="PTHR43091:SF1">
    <property type="entry name" value="BETA-KETOACYL-[ACYL-CARRIER-PROTEIN] SYNTHASE III, CHLOROPLASTIC"/>
    <property type="match status" value="1"/>
</dbReference>
<dbReference type="Pfam" id="PF08541">
    <property type="entry name" value="ACP_syn_III_C"/>
    <property type="match status" value="1"/>
</dbReference>
<comment type="similarity">
    <text evidence="1 8">Belongs to the thiolase-like superfamily. FabH family.</text>
</comment>
<dbReference type="EMBL" id="CP098401">
    <property type="protein sequence ID" value="URW75241.1"/>
    <property type="molecule type" value="Genomic_DNA"/>
</dbReference>
<proteinExistence type="inferred from homology"/>
<comment type="catalytic activity">
    <reaction evidence="8">
        <text>malonyl-[ACP] + acetyl-CoA + H(+) = 3-oxobutanoyl-[ACP] + CO2 + CoA</text>
        <dbReference type="Rhea" id="RHEA:12080"/>
        <dbReference type="Rhea" id="RHEA-COMP:9623"/>
        <dbReference type="Rhea" id="RHEA-COMP:9625"/>
        <dbReference type="ChEBI" id="CHEBI:15378"/>
        <dbReference type="ChEBI" id="CHEBI:16526"/>
        <dbReference type="ChEBI" id="CHEBI:57287"/>
        <dbReference type="ChEBI" id="CHEBI:57288"/>
        <dbReference type="ChEBI" id="CHEBI:78449"/>
        <dbReference type="ChEBI" id="CHEBI:78450"/>
        <dbReference type="EC" id="2.3.1.180"/>
    </reaction>
</comment>
<feature type="active site" evidence="8">
    <location>
        <position position="115"/>
    </location>
</feature>
<evidence type="ECO:0000256" key="8">
    <source>
        <dbReference type="HAMAP-Rule" id="MF_01815"/>
    </source>
</evidence>
<keyword evidence="8" id="KW-0012">Acyltransferase</keyword>
<keyword evidence="5 8" id="KW-0443">Lipid metabolism</keyword>
<feature type="active site" evidence="8">
    <location>
        <position position="278"/>
    </location>
</feature>
<dbReference type="NCBIfam" id="TIGR00747">
    <property type="entry name" value="fabH"/>
    <property type="match status" value="1"/>
</dbReference>
<evidence type="ECO:0000256" key="1">
    <source>
        <dbReference type="ARBA" id="ARBA00008642"/>
    </source>
</evidence>
<dbReference type="InterPro" id="IPR013751">
    <property type="entry name" value="ACP_syn_III_N"/>
</dbReference>
<accession>A0ABY4TU58</accession>
<comment type="subcellular location">
    <subcellularLocation>
        <location evidence="8">Cytoplasm</location>
    </subcellularLocation>
</comment>
<keyword evidence="3 8" id="KW-0808">Transferase</keyword>
<dbReference type="HAMAP" id="MF_01815">
    <property type="entry name" value="FabH"/>
    <property type="match status" value="1"/>
</dbReference>
<dbReference type="Gene3D" id="3.40.47.10">
    <property type="match status" value="1"/>
</dbReference>
<dbReference type="Pfam" id="PF08545">
    <property type="entry name" value="ACP_syn_III"/>
    <property type="match status" value="1"/>
</dbReference>
<evidence type="ECO:0000256" key="6">
    <source>
        <dbReference type="ARBA" id="ARBA00023160"/>
    </source>
</evidence>
<protein>
    <recommendedName>
        <fullName evidence="8">Beta-ketoacyl-[acyl-carrier-protein] synthase III</fullName>
        <shortName evidence="8">Beta-ketoacyl-ACP synthase III</shortName>
        <shortName evidence="8">KAS III</shortName>
        <ecNumber evidence="8">2.3.1.180</ecNumber>
    </recommendedName>
    <alternativeName>
        <fullName evidence="8">3-oxoacyl-[acyl-carrier-protein] synthase 3</fullName>
    </alternativeName>
    <alternativeName>
        <fullName evidence="8">3-oxoacyl-[acyl-carrier-protein] synthase III</fullName>
    </alternativeName>
</protein>
<feature type="active site" evidence="8">
    <location>
        <position position="248"/>
    </location>
</feature>
<dbReference type="EC" id="2.3.1.180" evidence="8"/>
<evidence type="ECO:0000256" key="5">
    <source>
        <dbReference type="ARBA" id="ARBA00023098"/>
    </source>
</evidence>
<dbReference type="Proteomes" id="UP001055580">
    <property type="component" value="Chromosome"/>
</dbReference>
<keyword evidence="2 8" id="KW-0444">Lipid biosynthesis</keyword>
<organism evidence="11 12">
    <name type="scientific">Sphingomonas donggukensis</name>
    <dbReference type="NCBI Taxonomy" id="2949093"/>
    <lineage>
        <taxon>Bacteria</taxon>
        <taxon>Pseudomonadati</taxon>
        <taxon>Pseudomonadota</taxon>
        <taxon>Alphaproteobacteria</taxon>
        <taxon>Sphingomonadales</taxon>
        <taxon>Sphingomonadaceae</taxon>
        <taxon>Sphingomonas</taxon>
    </lineage>
</organism>
<gene>
    <name evidence="8" type="primary">fabH</name>
    <name evidence="11" type="ORF">M9980_11915</name>
</gene>
<dbReference type="RefSeq" id="WP_250751140.1">
    <property type="nucleotide sequence ID" value="NZ_CP098401.1"/>
</dbReference>
<keyword evidence="7 8" id="KW-0511">Multifunctional enzyme</keyword>
<comment type="domain">
    <text evidence="8">The last Arg residue of the ACP-binding site is essential for the weak association between ACP/AcpP and FabH.</text>
</comment>
<dbReference type="InterPro" id="IPR004655">
    <property type="entry name" value="FabH"/>
</dbReference>
<dbReference type="CDD" id="cd00830">
    <property type="entry name" value="KAS_III"/>
    <property type="match status" value="1"/>
</dbReference>
<keyword evidence="8" id="KW-0963">Cytoplasm</keyword>
<dbReference type="InterPro" id="IPR016039">
    <property type="entry name" value="Thiolase-like"/>
</dbReference>
<comment type="function">
    <text evidence="8">Catalyzes the condensation reaction of fatty acid synthesis by the addition to an acyl acceptor of two carbons from malonyl-ACP. Catalyzes the first condensation reaction which initiates fatty acid synthesis and may therefore play a role in governing the total rate of fatty acid production. Possesses both acetoacetyl-ACP synthase and acetyl transacylase activities. Its substrate specificity determines the biosynthesis of branched-chain and/or straight-chain of fatty acids.</text>
</comment>
<feature type="domain" description="Beta-ketoacyl-[acyl-carrier-protein] synthase III N-terminal" evidence="10">
    <location>
        <begin position="109"/>
        <end position="188"/>
    </location>
</feature>
<reference evidence="11" key="1">
    <citation type="submission" date="2022-05" db="EMBL/GenBank/DDBJ databases">
        <title>Sphingomonas sp. strain RMG20 Genome sequencing and assembly.</title>
        <authorList>
            <person name="Kim I."/>
        </authorList>
    </citation>
    <scope>NUCLEOTIDE SEQUENCE</scope>
    <source>
        <strain evidence="11">RMG20</strain>
    </source>
</reference>
<comment type="subunit">
    <text evidence="8">Homodimer.</text>
</comment>
<evidence type="ECO:0000313" key="11">
    <source>
        <dbReference type="EMBL" id="URW75241.1"/>
    </source>
</evidence>